<feature type="compositionally biased region" description="Low complexity" evidence="1">
    <location>
        <begin position="55"/>
        <end position="78"/>
    </location>
</feature>
<keyword evidence="3" id="KW-1185">Reference proteome</keyword>
<organism evidence="2 3">
    <name type="scientific">Cuscuta campestris</name>
    <dbReference type="NCBI Taxonomy" id="132261"/>
    <lineage>
        <taxon>Eukaryota</taxon>
        <taxon>Viridiplantae</taxon>
        <taxon>Streptophyta</taxon>
        <taxon>Embryophyta</taxon>
        <taxon>Tracheophyta</taxon>
        <taxon>Spermatophyta</taxon>
        <taxon>Magnoliopsida</taxon>
        <taxon>eudicotyledons</taxon>
        <taxon>Gunneridae</taxon>
        <taxon>Pentapetalae</taxon>
        <taxon>asterids</taxon>
        <taxon>lamiids</taxon>
        <taxon>Solanales</taxon>
        <taxon>Convolvulaceae</taxon>
        <taxon>Cuscuteae</taxon>
        <taxon>Cuscuta</taxon>
        <taxon>Cuscuta subgen. Grammica</taxon>
        <taxon>Cuscuta sect. Cleistogrammica</taxon>
    </lineage>
</organism>
<name>A0A484LAZ4_9ASTE</name>
<evidence type="ECO:0000313" key="2">
    <source>
        <dbReference type="EMBL" id="VFQ73444.1"/>
    </source>
</evidence>
<dbReference type="AlphaFoldDB" id="A0A484LAZ4"/>
<evidence type="ECO:0000313" key="3">
    <source>
        <dbReference type="Proteomes" id="UP000595140"/>
    </source>
</evidence>
<dbReference type="EMBL" id="OOIL02001204">
    <property type="protein sequence ID" value="VFQ73444.1"/>
    <property type="molecule type" value="Genomic_DNA"/>
</dbReference>
<accession>A0A484LAZ4</accession>
<protein>
    <submittedName>
        <fullName evidence="2">Uncharacterized protein</fullName>
    </submittedName>
</protein>
<sequence>MNSAPLCCPQTAHQFHFISKIHTLIQGTQSSSIHLKANSSCHKFDHARQPLTVPTSKTTSSSSFQPLETKTAVPKTKTTAASNGFPALLSSNFQPLVPASSPAKIPQRPAA</sequence>
<dbReference type="Proteomes" id="UP000595140">
    <property type="component" value="Unassembled WGS sequence"/>
</dbReference>
<reference evidence="2 3" key="1">
    <citation type="submission" date="2018-04" db="EMBL/GenBank/DDBJ databases">
        <authorList>
            <person name="Vogel A."/>
        </authorList>
    </citation>
    <scope>NUCLEOTIDE SEQUENCE [LARGE SCALE GENOMIC DNA]</scope>
</reference>
<gene>
    <name evidence="2" type="ORF">CCAM_LOCUS15220</name>
</gene>
<feature type="region of interest" description="Disordered" evidence="1">
    <location>
        <begin position="46"/>
        <end position="78"/>
    </location>
</feature>
<evidence type="ECO:0000256" key="1">
    <source>
        <dbReference type="SAM" id="MobiDB-lite"/>
    </source>
</evidence>
<proteinExistence type="predicted"/>